<dbReference type="PANTHER" id="PTHR11757">
    <property type="entry name" value="PROTEASE FAMILY S9A OLIGOPEPTIDASE"/>
    <property type="match status" value="1"/>
</dbReference>
<accession>A0ABZ0W2I7</accession>
<evidence type="ECO:0000256" key="4">
    <source>
        <dbReference type="ARBA" id="ARBA00022825"/>
    </source>
</evidence>
<reference evidence="7 8" key="1">
    <citation type="submission" date="2023-12" db="EMBL/GenBank/DDBJ databases">
        <title>Genome sequencing and assembly of bacterial species from a model synthetic community.</title>
        <authorList>
            <person name="Hogle S.L."/>
        </authorList>
    </citation>
    <scope>NUCLEOTIDE SEQUENCE [LARGE SCALE GENOMIC DNA]</scope>
    <source>
        <strain evidence="7 8">HAMBI_3031</strain>
    </source>
</reference>
<evidence type="ECO:0000259" key="6">
    <source>
        <dbReference type="Pfam" id="PF02897"/>
    </source>
</evidence>
<keyword evidence="3" id="KW-0378">Hydrolase</keyword>
<dbReference type="Gene3D" id="3.40.50.1820">
    <property type="entry name" value="alpha/beta hydrolase"/>
    <property type="match status" value="1"/>
</dbReference>
<dbReference type="Pfam" id="PF02897">
    <property type="entry name" value="Peptidase_S9_N"/>
    <property type="match status" value="1"/>
</dbReference>
<keyword evidence="2" id="KW-0645">Protease</keyword>
<evidence type="ECO:0000313" key="7">
    <source>
        <dbReference type="EMBL" id="WQD36315.1"/>
    </source>
</evidence>
<keyword evidence="4" id="KW-0720">Serine protease</keyword>
<dbReference type="PANTHER" id="PTHR11757:SF19">
    <property type="entry name" value="PROLYL ENDOPEPTIDASE-LIKE"/>
    <property type="match status" value="1"/>
</dbReference>
<organism evidence="7 8">
    <name type="scientific">Niabella yanshanensis</name>
    <dbReference type="NCBI Taxonomy" id="577386"/>
    <lineage>
        <taxon>Bacteria</taxon>
        <taxon>Pseudomonadati</taxon>
        <taxon>Bacteroidota</taxon>
        <taxon>Chitinophagia</taxon>
        <taxon>Chitinophagales</taxon>
        <taxon>Chitinophagaceae</taxon>
        <taxon>Niabella</taxon>
    </lineage>
</organism>
<dbReference type="SUPFAM" id="SSF53474">
    <property type="entry name" value="alpha/beta-Hydrolases"/>
    <property type="match status" value="1"/>
</dbReference>
<gene>
    <name evidence="7" type="ORF">U0035_11635</name>
</gene>
<sequence length="717" mass="81691">MKAAHLILVIFTSLFYLQKTSAQMTAVQWPAIQHPVPAKKAHIRDIHGEQVNDDYYWMIDFFKKGPDSNEVVKYLEAENKYLDDMMADTRALQETLFKEMRGRIKEEDQMVPYFKNGYFYYRRTETGKQYYKLCRKKGSLSAPEEILLDVDAMAEKHAYYSIAGAAVSPDNNWLIFGEDTVSRRQYSVMVKDLTTGIITPQGIINTSDDYVWAADNKTIFYISNNPLTLLSEKVWRHTINEPASADVLVYEEKSNNNYLGLHKTKADNFILISSGNFTNSEIRYLAVDKPSGNFNVFQERMDSVLYEVDADTEQFYIVNNNKALNFKVSTAPFNATAAAHWKDYVPHRPDVLVEEIALTKDFVIVKSKQNGLDQFQLLSKDGKENKLIPFEDAVYTASFSSNADYNATQLRYSYSSPVTPNSVYDYNLSTGQKTLLKQQEIPSGYNKDEYTTERVYVMAKDGSKIPLSIAYKKGFQKDGTQPFLLIGYGSYGFSYPTYFNANLVSLMNRGFAYGIAHIRGGQEMGRQWYEDGRLMKKKNTFTDFIDCASWLINEKYTSPAHLYANGGSAGGLLMGAVANMGGELFNGMIADVPFVDVVNTMLDPTIPLTTNEYDQWGNPETSKKAYQYMKSYSPYENIEKKAYPNILATTGLHDSQVQYFEPAKWVPKLRDLQTNNSMIFLRTNMEYGHGGASGRFDYLKEDALRYAFLLKLEGITK</sequence>
<dbReference type="SUPFAM" id="SSF50993">
    <property type="entry name" value="Peptidase/esterase 'gauge' domain"/>
    <property type="match status" value="1"/>
</dbReference>
<dbReference type="InterPro" id="IPR029058">
    <property type="entry name" value="AB_hydrolase_fold"/>
</dbReference>
<dbReference type="Pfam" id="PF00326">
    <property type="entry name" value="Peptidase_S9"/>
    <property type="match status" value="1"/>
</dbReference>
<dbReference type="InterPro" id="IPR001375">
    <property type="entry name" value="Peptidase_S9_cat"/>
</dbReference>
<dbReference type="RefSeq" id="WP_245957648.1">
    <property type="nucleotide sequence ID" value="NZ_CP139960.1"/>
</dbReference>
<dbReference type="Proteomes" id="UP001325680">
    <property type="component" value="Chromosome"/>
</dbReference>
<dbReference type="InterPro" id="IPR002470">
    <property type="entry name" value="Peptidase_S9A"/>
</dbReference>
<dbReference type="InterPro" id="IPR051543">
    <property type="entry name" value="Serine_Peptidase_S9A"/>
</dbReference>
<dbReference type="PRINTS" id="PR00862">
    <property type="entry name" value="PROLIGOPTASE"/>
</dbReference>
<name>A0ABZ0W2I7_9BACT</name>
<dbReference type="Gene3D" id="2.130.10.120">
    <property type="entry name" value="Prolyl oligopeptidase, N-terminal domain"/>
    <property type="match status" value="1"/>
</dbReference>
<protein>
    <submittedName>
        <fullName evidence="7">S9 family peptidase</fullName>
    </submittedName>
</protein>
<keyword evidence="8" id="KW-1185">Reference proteome</keyword>
<comment type="similarity">
    <text evidence="1">Belongs to the peptidase S9A family.</text>
</comment>
<dbReference type="EMBL" id="CP139960">
    <property type="protein sequence ID" value="WQD36315.1"/>
    <property type="molecule type" value="Genomic_DNA"/>
</dbReference>
<feature type="domain" description="Peptidase S9 prolyl oligopeptidase catalytic" evidence="5">
    <location>
        <begin position="499"/>
        <end position="711"/>
    </location>
</feature>
<evidence type="ECO:0000256" key="3">
    <source>
        <dbReference type="ARBA" id="ARBA00022801"/>
    </source>
</evidence>
<evidence type="ECO:0000259" key="5">
    <source>
        <dbReference type="Pfam" id="PF00326"/>
    </source>
</evidence>
<proteinExistence type="inferred from homology"/>
<evidence type="ECO:0000256" key="2">
    <source>
        <dbReference type="ARBA" id="ARBA00022670"/>
    </source>
</evidence>
<dbReference type="InterPro" id="IPR023302">
    <property type="entry name" value="Pept_S9A_N"/>
</dbReference>
<evidence type="ECO:0000313" key="8">
    <source>
        <dbReference type="Proteomes" id="UP001325680"/>
    </source>
</evidence>
<feature type="domain" description="Peptidase S9A N-terminal" evidence="6">
    <location>
        <begin position="36"/>
        <end position="439"/>
    </location>
</feature>
<evidence type="ECO:0000256" key="1">
    <source>
        <dbReference type="ARBA" id="ARBA00005228"/>
    </source>
</evidence>